<dbReference type="InterPro" id="IPR011322">
    <property type="entry name" value="N-reg_PII-like_a/b"/>
</dbReference>
<dbReference type="Proteomes" id="UP000245638">
    <property type="component" value="Unassembled WGS sequence"/>
</dbReference>
<dbReference type="SUPFAM" id="SSF54913">
    <property type="entry name" value="GlnB-like"/>
    <property type="match status" value="1"/>
</dbReference>
<comment type="similarity">
    <text evidence="1">Belongs to the CutA family.</text>
</comment>
<gene>
    <name evidence="2" type="ORF">DDW13_09355</name>
</gene>
<reference evidence="2 3" key="1">
    <citation type="journal article" date="2015" name="Appl. Environ. Microbiol.">
        <title>Nanoarchaeota, Their Sulfolobales Host, and Nanoarchaeota Virus Distribution across Yellowstone National Park Hot Springs.</title>
        <authorList>
            <person name="Munson-McGee J.H."/>
            <person name="Field E.K."/>
            <person name="Bateson M."/>
            <person name="Rooney C."/>
            <person name="Stepanauskas R."/>
            <person name="Young M.J."/>
        </authorList>
    </citation>
    <scope>NUCLEOTIDE SEQUENCE [LARGE SCALE GENOMIC DNA]</scope>
    <source>
        <strain evidence="2">SCGC AC-742_N10</strain>
    </source>
</reference>
<proteinExistence type="inferred from homology"/>
<dbReference type="EMBL" id="QEFD01000236">
    <property type="protein sequence ID" value="PVU73950.1"/>
    <property type="molecule type" value="Genomic_DNA"/>
</dbReference>
<dbReference type="PANTHER" id="PTHR23419">
    <property type="entry name" value="DIVALENT CATION TOLERANCE CUTA-RELATED"/>
    <property type="match status" value="1"/>
</dbReference>
<dbReference type="PANTHER" id="PTHR23419:SF8">
    <property type="entry name" value="FI09726P"/>
    <property type="match status" value="1"/>
</dbReference>
<accession>A0A2T9X1I3</accession>
<dbReference type="InterPro" id="IPR015867">
    <property type="entry name" value="N-reg_PII/ATP_PRibTrfase_C"/>
</dbReference>
<dbReference type="InterPro" id="IPR004323">
    <property type="entry name" value="Ion_tolerance_CutA"/>
</dbReference>
<evidence type="ECO:0000313" key="2">
    <source>
        <dbReference type="EMBL" id="PVU73950.1"/>
    </source>
</evidence>
<dbReference type="GO" id="GO:0005507">
    <property type="term" value="F:copper ion binding"/>
    <property type="evidence" value="ECO:0007669"/>
    <property type="project" value="TreeGrafter"/>
</dbReference>
<dbReference type="AlphaFoldDB" id="A0A2T9X1I3"/>
<dbReference type="GO" id="GO:0010038">
    <property type="term" value="P:response to metal ion"/>
    <property type="evidence" value="ECO:0007669"/>
    <property type="project" value="InterPro"/>
</dbReference>
<evidence type="ECO:0000313" key="3">
    <source>
        <dbReference type="Proteomes" id="UP000245638"/>
    </source>
</evidence>
<dbReference type="Pfam" id="PF03091">
    <property type="entry name" value="CutA1"/>
    <property type="match status" value="1"/>
</dbReference>
<dbReference type="OMA" id="VYTTFPD"/>
<comment type="caution">
    <text evidence="2">The sequence shown here is derived from an EMBL/GenBank/DDBJ whole genome shotgun (WGS) entry which is preliminary data.</text>
</comment>
<evidence type="ECO:0000256" key="1">
    <source>
        <dbReference type="ARBA" id="ARBA00010169"/>
    </source>
</evidence>
<name>A0A2T9X1I3_9CREN</name>
<dbReference type="Gene3D" id="3.30.70.120">
    <property type="match status" value="1"/>
</dbReference>
<organism evidence="2 3">
    <name type="scientific">Acidianus hospitalis</name>
    <dbReference type="NCBI Taxonomy" id="563177"/>
    <lineage>
        <taxon>Archaea</taxon>
        <taxon>Thermoproteota</taxon>
        <taxon>Thermoprotei</taxon>
        <taxon>Sulfolobales</taxon>
        <taxon>Sulfolobaceae</taxon>
        <taxon>Acidianus</taxon>
    </lineage>
</organism>
<protein>
    <submittedName>
        <fullName evidence="2">Divalent-cation tolerance protein CutA</fullName>
    </submittedName>
</protein>
<sequence length="105" mass="11801">MTAIVVLTTISGLESGKKLARSLVEEKLAACVNIIPFVKSTYRWEGKVVEDDESLLIIKTDSSVKEKIIKRIKELHPYELPEIITLDVTGGLENYLNWIAESVQQ</sequence>